<dbReference type="EMBL" id="JAKUML010000014">
    <property type="protein sequence ID" value="MCJ8147090.1"/>
    <property type="molecule type" value="Genomic_DNA"/>
</dbReference>
<keyword evidence="1" id="KW-1133">Transmembrane helix</keyword>
<evidence type="ECO:0000313" key="4">
    <source>
        <dbReference type="Proteomes" id="UP001139701"/>
    </source>
</evidence>
<feature type="transmembrane region" description="Helical" evidence="1">
    <location>
        <begin position="155"/>
        <end position="179"/>
    </location>
</feature>
<keyword evidence="1" id="KW-0812">Transmembrane</keyword>
<keyword evidence="1" id="KW-0472">Membrane</keyword>
<dbReference type="Proteomes" id="UP001139701">
    <property type="component" value="Unassembled WGS sequence"/>
</dbReference>
<protein>
    <recommendedName>
        <fullName evidence="2">Zinc finger/thioredoxin putative domain-containing protein</fullName>
    </recommendedName>
</protein>
<organism evidence="3 4">
    <name type="scientific">Acinetobacter sedimenti</name>
    <dbReference type="NCBI Taxonomy" id="2919922"/>
    <lineage>
        <taxon>Bacteria</taxon>
        <taxon>Pseudomonadati</taxon>
        <taxon>Pseudomonadota</taxon>
        <taxon>Gammaproteobacteria</taxon>
        <taxon>Moraxellales</taxon>
        <taxon>Moraxellaceae</taxon>
        <taxon>Acinetobacter</taxon>
    </lineage>
</organism>
<reference evidence="3" key="1">
    <citation type="submission" date="2022-02" db="EMBL/GenBank/DDBJ databases">
        <title>Acinetobacter A3.8 sp. nov., isolated from Sediment (Zhairuo Island).</title>
        <authorList>
            <person name="Zheng K."/>
        </authorList>
    </citation>
    <scope>NUCLEOTIDE SEQUENCE</scope>
    <source>
        <strain evidence="3">A3.8</strain>
    </source>
</reference>
<gene>
    <name evidence="3" type="ORF">MKI79_09295</name>
</gene>
<dbReference type="AlphaFoldDB" id="A0A9X1WY78"/>
<evidence type="ECO:0000256" key="1">
    <source>
        <dbReference type="SAM" id="Phobius"/>
    </source>
</evidence>
<feature type="domain" description="Zinc finger/thioredoxin putative" evidence="2">
    <location>
        <begin position="6"/>
        <end position="39"/>
    </location>
</feature>
<dbReference type="Pfam" id="PF13719">
    <property type="entry name" value="Zn_ribbon_5"/>
    <property type="match status" value="1"/>
</dbReference>
<proteinExistence type="predicted"/>
<dbReference type="RefSeq" id="WP_241572532.1">
    <property type="nucleotide sequence ID" value="NZ_JAKUML010000014.1"/>
</dbReference>
<sequence length="180" mass="20960">MRYYSQCPNCQSTYELTLMQLNIAQGKVRCAECHATFDAFAHFILDPDYLPNTNAQNFIHYSLQHDTKDIQTNPFDLMAHASKNASIIDHVMDMMNSSVEGSRLNLYTYLNHLDTMSPNQFGLKAVTVATPKINPKKNEVRYVRKAKMTDNQRNYYVTWGVLNFLLVLLLIFQIFFFHYI</sequence>
<comment type="caution">
    <text evidence="3">The sequence shown here is derived from an EMBL/GenBank/DDBJ whole genome shotgun (WGS) entry which is preliminary data.</text>
</comment>
<name>A0A9X1WY78_9GAMM</name>
<accession>A0A9X1WY78</accession>
<dbReference type="InterPro" id="IPR011723">
    <property type="entry name" value="Znf/thioredoxin_put"/>
</dbReference>
<evidence type="ECO:0000259" key="2">
    <source>
        <dbReference type="Pfam" id="PF13719"/>
    </source>
</evidence>
<keyword evidence="4" id="KW-1185">Reference proteome</keyword>
<dbReference type="NCBIfam" id="TIGR02098">
    <property type="entry name" value="MJ0042_CXXC"/>
    <property type="match status" value="1"/>
</dbReference>
<evidence type="ECO:0000313" key="3">
    <source>
        <dbReference type="EMBL" id="MCJ8147090.1"/>
    </source>
</evidence>